<gene>
    <name evidence="2" type="ORF">Ljor_0985</name>
</gene>
<feature type="compositionally biased region" description="Basic residues" evidence="1">
    <location>
        <begin position="392"/>
        <end position="402"/>
    </location>
</feature>
<protein>
    <recommendedName>
        <fullName evidence="4">EbhA protein</fullName>
    </recommendedName>
</protein>
<proteinExistence type="predicted"/>
<sequence>MAVKIRTSERKKLEAEYATELKRIEKNYNRLLTEIRTQDLAAIRTSTDLTVRFVQQVMNPLNALKPLAGLLGKDPERLPNFIKQADIFEASEKLPTILLAFVRTEGGLRRLTGNHANSAEKAPRRFAQRIAEFEQKVSERFDFTVNILPFLNKYRERTLVASTHYEEHARAVETKLNKLEAESQVKHRQGSLAAEQNEVLAEIMLELKFIRKALVDQEQVRFQKESAEYKAAIGSRKDSLLANHLEQFEKEISFGQQLAYLKRVLESQTELKKPENLTDEEEVKFEERLQEREADKKKFAPLFKKSIEMAGKNGSLTRALKELYYTMAKAEAGRIMYVELLKQNQATAESKKGMSKNASSSKKAKHEGKRKVDDEAYTELMSDELQPVGSIKKAKTTTRHNSTHSFFASKPMETEDQSDLQCTSKTLN</sequence>
<organism evidence="2 3">
    <name type="scientific">Legionella jordanis</name>
    <dbReference type="NCBI Taxonomy" id="456"/>
    <lineage>
        <taxon>Bacteria</taxon>
        <taxon>Pseudomonadati</taxon>
        <taxon>Pseudomonadota</taxon>
        <taxon>Gammaproteobacteria</taxon>
        <taxon>Legionellales</taxon>
        <taxon>Legionellaceae</taxon>
        <taxon>Legionella</taxon>
    </lineage>
</organism>
<evidence type="ECO:0000313" key="3">
    <source>
        <dbReference type="Proteomes" id="UP000055035"/>
    </source>
</evidence>
<dbReference type="AlphaFoldDB" id="A0A0W0V951"/>
<dbReference type="OrthoDB" id="7024727at2"/>
<dbReference type="RefSeq" id="WP_058470514.1">
    <property type="nucleotide sequence ID" value="NZ_CAAAIC010000002.1"/>
</dbReference>
<dbReference type="PATRIC" id="fig|456.5.peg.1046"/>
<name>A0A0W0V951_9GAMM</name>
<evidence type="ECO:0000313" key="2">
    <source>
        <dbReference type="EMBL" id="KTD16679.1"/>
    </source>
</evidence>
<feature type="compositionally biased region" description="Polar residues" evidence="1">
    <location>
        <begin position="419"/>
        <end position="428"/>
    </location>
</feature>
<evidence type="ECO:0000256" key="1">
    <source>
        <dbReference type="SAM" id="MobiDB-lite"/>
    </source>
</evidence>
<dbReference type="EMBL" id="LNYJ01000011">
    <property type="protein sequence ID" value="KTD16679.1"/>
    <property type="molecule type" value="Genomic_DNA"/>
</dbReference>
<accession>A0A0W0V951</accession>
<dbReference type="STRING" id="456.Ljor_0985"/>
<evidence type="ECO:0008006" key="4">
    <source>
        <dbReference type="Google" id="ProtNLM"/>
    </source>
</evidence>
<feature type="region of interest" description="Disordered" evidence="1">
    <location>
        <begin position="388"/>
        <end position="428"/>
    </location>
</feature>
<keyword evidence="3" id="KW-1185">Reference proteome</keyword>
<dbReference type="Proteomes" id="UP000055035">
    <property type="component" value="Unassembled WGS sequence"/>
</dbReference>
<feature type="region of interest" description="Disordered" evidence="1">
    <location>
        <begin position="347"/>
        <end position="373"/>
    </location>
</feature>
<reference evidence="2 3" key="1">
    <citation type="submission" date="2015-11" db="EMBL/GenBank/DDBJ databases">
        <title>Genomic analysis of 38 Legionella species identifies large and diverse effector repertoires.</title>
        <authorList>
            <person name="Burstein D."/>
            <person name="Amaro F."/>
            <person name="Zusman T."/>
            <person name="Lifshitz Z."/>
            <person name="Cohen O."/>
            <person name="Gilbert J.A."/>
            <person name="Pupko T."/>
            <person name="Shuman H.A."/>
            <person name="Segal G."/>
        </authorList>
    </citation>
    <scope>NUCLEOTIDE SEQUENCE [LARGE SCALE GENOMIC DNA]</scope>
    <source>
        <strain evidence="2 3">BL-540</strain>
    </source>
</reference>
<comment type="caution">
    <text evidence="2">The sequence shown here is derived from an EMBL/GenBank/DDBJ whole genome shotgun (WGS) entry which is preliminary data.</text>
</comment>